<evidence type="ECO:0000313" key="6">
    <source>
        <dbReference type="EnsemblPlants" id="OGLUM04G06090.1"/>
    </source>
</evidence>
<keyword evidence="7" id="KW-1185">Reference proteome</keyword>
<keyword evidence="3" id="KW-0489">Methyltransferase</keyword>
<reference evidence="6" key="1">
    <citation type="submission" date="2015-04" db="UniProtKB">
        <authorList>
            <consortium name="EnsemblPlants"/>
        </authorList>
    </citation>
    <scope>IDENTIFICATION</scope>
</reference>
<dbReference type="Proteomes" id="UP000026961">
    <property type="component" value="Chromosome 4"/>
</dbReference>
<evidence type="ECO:0000256" key="1">
    <source>
        <dbReference type="ARBA" id="ARBA00004496"/>
    </source>
</evidence>
<sequence>MASGVEEERVRGEEEEDDRPQLSAAAVEALPEFLQEQRRDGGEEGSGGVELVAEDWRLSQFWYDECTARELAEEVVRLISLFGPASSSTTAAVVACVVCPTLYAYLKTSNPKGIGDSGGVWGTVGSGAAEEATGRGGGSKTAYR</sequence>
<keyword evidence="2" id="KW-0963">Cytoplasm</keyword>
<accession>A0A0D9ZIF3</accession>
<evidence type="ECO:0000256" key="5">
    <source>
        <dbReference type="SAM" id="MobiDB-lite"/>
    </source>
</evidence>
<dbReference type="EnsemblPlants" id="OGLUM04G06090.1">
    <property type="protein sequence ID" value="OGLUM04G06090.1"/>
    <property type="gene ID" value="OGLUM04G06090"/>
</dbReference>
<dbReference type="GO" id="GO:0005737">
    <property type="term" value="C:cytoplasm"/>
    <property type="evidence" value="ECO:0007669"/>
    <property type="project" value="UniProtKB-SubCell"/>
</dbReference>
<keyword evidence="4" id="KW-0808">Transferase</keyword>
<reference evidence="6" key="2">
    <citation type="submission" date="2018-05" db="EMBL/GenBank/DDBJ databases">
        <title>OgluRS3 (Oryza glumaepatula Reference Sequence Version 3).</title>
        <authorList>
            <person name="Zhang J."/>
            <person name="Kudrna D."/>
            <person name="Lee S."/>
            <person name="Talag J."/>
            <person name="Welchert J."/>
            <person name="Wing R.A."/>
        </authorList>
    </citation>
    <scope>NUCLEOTIDE SEQUENCE [LARGE SCALE GENOMIC DNA]</scope>
</reference>
<evidence type="ECO:0000256" key="4">
    <source>
        <dbReference type="ARBA" id="ARBA00022679"/>
    </source>
</evidence>
<dbReference type="PANTHER" id="PTHR13200">
    <property type="entry name" value="EEF1A LYSINE METHYLTRANSFERASE 1"/>
    <property type="match status" value="1"/>
</dbReference>
<dbReference type="Gramene" id="OGLUM04G06090.1">
    <property type="protein sequence ID" value="OGLUM04G06090.1"/>
    <property type="gene ID" value="OGLUM04G06090"/>
</dbReference>
<dbReference type="GO" id="GO:0016279">
    <property type="term" value="F:protein-lysine N-methyltransferase activity"/>
    <property type="evidence" value="ECO:0007669"/>
    <property type="project" value="InterPro"/>
</dbReference>
<dbReference type="InterPro" id="IPR019369">
    <property type="entry name" value="Efm5/EEF1AKMT1"/>
</dbReference>
<evidence type="ECO:0000313" key="7">
    <source>
        <dbReference type="Proteomes" id="UP000026961"/>
    </source>
</evidence>
<dbReference type="InterPro" id="IPR041370">
    <property type="entry name" value="Mlase_EEF1AKMT1/ZCCHC4"/>
</dbReference>
<dbReference type="GO" id="GO:0032259">
    <property type="term" value="P:methylation"/>
    <property type="evidence" value="ECO:0007669"/>
    <property type="project" value="UniProtKB-KW"/>
</dbReference>
<feature type="compositionally biased region" description="Basic and acidic residues" evidence="5">
    <location>
        <begin position="1"/>
        <end position="12"/>
    </location>
</feature>
<dbReference type="AlphaFoldDB" id="A0A0D9ZIF3"/>
<protein>
    <submittedName>
        <fullName evidence="6">Uncharacterized protein</fullName>
    </submittedName>
</protein>
<dbReference type="STRING" id="40148.A0A0D9ZIF3"/>
<organism evidence="6">
    <name type="scientific">Oryza glumipatula</name>
    <dbReference type="NCBI Taxonomy" id="40148"/>
    <lineage>
        <taxon>Eukaryota</taxon>
        <taxon>Viridiplantae</taxon>
        <taxon>Streptophyta</taxon>
        <taxon>Embryophyta</taxon>
        <taxon>Tracheophyta</taxon>
        <taxon>Spermatophyta</taxon>
        <taxon>Magnoliopsida</taxon>
        <taxon>Liliopsida</taxon>
        <taxon>Poales</taxon>
        <taxon>Poaceae</taxon>
        <taxon>BOP clade</taxon>
        <taxon>Oryzoideae</taxon>
        <taxon>Oryzeae</taxon>
        <taxon>Oryzinae</taxon>
        <taxon>Oryza</taxon>
    </lineage>
</organism>
<name>A0A0D9ZIF3_9ORYZ</name>
<dbReference type="HOGENOM" id="CLU_1819049_0_0_1"/>
<evidence type="ECO:0000256" key="3">
    <source>
        <dbReference type="ARBA" id="ARBA00022603"/>
    </source>
</evidence>
<feature type="region of interest" description="Disordered" evidence="5">
    <location>
        <begin position="1"/>
        <end position="23"/>
    </location>
</feature>
<evidence type="ECO:0000256" key="2">
    <source>
        <dbReference type="ARBA" id="ARBA00022490"/>
    </source>
</evidence>
<dbReference type="eggNOG" id="KOG3350">
    <property type="taxonomic scope" value="Eukaryota"/>
</dbReference>
<dbReference type="PANTHER" id="PTHR13200:SF0">
    <property type="entry name" value="EEF1A LYSINE METHYLTRANSFERASE 1"/>
    <property type="match status" value="1"/>
</dbReference>
<dbReference type="Pfam" id="PF10237">
    <property type="entry name" value="N6-adenineMlase"/>
    <property type="match status" value="1"/>
</dbReference>
<comment type="subcellular location">
    <subcellularLocation>
        <location evidence="1">Cytoplasm</location>
    </subcellularLocation>
</comment>
<proteinExistence type="predicted"/>